<name>A0A158QBB7_ENTVE</name>
<dbReference type="InterPro" id="IPR008042">
    <property type="entry name" value="Retrotrans_Pao"/>
</dbReference>
<protein>
    <submittedName>
        <fullName evidence="3">MarR family transcriptional regulator</fullName>
    </submittedName>
</protein>
<keyword evidence="2" id="KW-1185">Reference proteome</keyword>
<reference evidence="1 2" key="2">
    <citation type="submission" date="2018-10" db="EMBL/GenBank/DDBJ databases">
        <authorList>
            <consortium name="Pathogen Informatics"/>
        </authorList>
    </citation>
    <scope>NUCLEOTIDE SEQUENCE [LARGE SCALE GENOMIC DNA]</scope>
</reference>
<evidence type="ECO:0000313" key="1">
    <source>
        <dbReference type="EMBL" id="VDD93674.1"/>
    </source>
</evidence>
<sequence length="62" mass="6924">MSIDTSERIENKVISVLVFANNRLNLLKRLTIPCSELMTALIGARSVKFVAKQLELQVPVIV</sequence>
<dbReference type="WBParaSite" id="EVEC_0000898401-mRNA-1">
    <property type="protein sequence ID" value="EVEC_0000898401-mRNA-1"/>
    <property type="gene ID" value="EVEC_0000898401"/>
</dbReference>
<evidence type="ECO:0000313" key="2">
    <source>
        <dbReference type="Proteomes" id="UP000274131"/>
    </source>
</evidence>
<dbReference type="Pfam" id="PF05380">
    <property type="entry name" value="Peptidase_A17"/>
    <property type="match status" value="1"/>
</dbReference>
<dbReference type="AlphaFoldDB" id="A0A158QBB7"/>
<dbReference type="Proteomes" id="UP000274131">
    <property type="component" value="Unassembled WGS sequence"/>
</dbReference>
<reference evidence="3" key="1">
    <citation type="submission" date="2016-04" db="UniProtKB">
        <authorList>
            <consortium name="WormBaseParasite"/>
        </authorList>
    </citation>
    <scope>IDENTIFICATION</scope>
</reference>
<accession>A0A158QBB7</accession>
<evidence type="ECO:0000313" key="3">
    <source>
        <dbReference type="WBParaSite" id="EVEC_0000898401-mRNA-1"/>
    </source>
</evidence>
<gene>
    <name evidence="1" type="ORF">EVEC_LOCUS8425</name>
</gene>
<proteinExistence type="predicted"/>
<dbReference type="EMBL" id="UXUI01009419">
    <property type="protein sequence ID" value="VDD93674.1"/>
    <property type="molecule type" value="Genomic_DNA"/>
</dbReference>
<organism evidence="3">
    <name type="scientific">Enterobius vermicularis</name>
    <name type="common">Human pinworm</name>
    <dbReference type="NCBI Taxonomy" id="51028"/>
    <lineage>
        <taxon>Eukaryota</taxon>
        <taxon>Metazoa</taxon>
        <taxon>Ecdysozoa</taxon>
        <taxon>Nematoda</taxon>
        <taxon>Chromadorea</taxon>
        <taxon>Rhabditida</taxon>
        <taxon>Spirurina</taxon>
        <taxon>Oxyuridomorpha</taxon>
        <taxon>Oxyuroidea</taxon>
        <taxon>Oxyuridae</taxon>
        <taxon>Enterobius</taxon>
    </lineage>
</organism>